<name>D8RWH0_SELML</name>
<evidence type="ECO:0000256" key="13">
    <source>
        <dbReference type="ARBA" id="ARBA00023136"/>
    </source>
</evidence>
<keyword evidence="14" id="KW-1015">Disulfide bond</keyword>
<evidence type="ECO:0000256" key="7">
    <source>
        <dbReference type="ARBA" id="ARBA00022729"/>
    </source>
</evidence>
<evidence type="ECO:0000256" key="12">
    <source>
        <dbReference type="ARBA" id="ARBA00022989"/>
    </source>
</evidence>
<evidence type="ECO:0000256" key="19">
    <source>
        <dbReference type="PROSITE-ProRule" id="PRU10141"/>
    </source>
</evidence>
<dbReference type="STRING" id="88036.D8RWH0"/>
<evidence type="ECO:0000256" key="18">
    <source>
        <dbReference type="ARBA" id="ARBA00048679"/>
    </source>
</evidence>
<keyword evidence="11 19" id="KW-0067">ATP-binding</keyword>
<dbReference type="GO" id="GO:0030246">
    <property type="term" value="F:carbohydrate binding"/>
    <property type="evidence" value="ECO:0007669"/>
    <property type="project" value="UniProtKB-KW"/>
</dbReference>
<comment type="similarity">
    <text evidence="20">Belongs to the protein kinase superfamily.</text>
</comment>
<dbReference type="GO" id="GO:0004674">
    <property type="term" value="F:protein serine/threonine kinase activity"/>
    <property type="evidence" value="ECO:0007669"/>
    <property type="project" value="UniProtKB-KW"/>
</dbReference>
<protein>
    <recommendedName>
        <fullName evidence="2">non-specific serine/threonine protein kinase</fullName>
        <ecNumber evidence="2">2.7.11.1</ecNumber>
    </recommendedName>
</protein>
<reference evidence="22 23" key="1">
    <citation type="journal article" date="2011" name="Science">
        <title>The Selaginella genome identifies genetic changes associated with the evolution of vascular plants.</title>
        <authorList>
            <person name="Banks J.A."/>
            <person name="Nishiyama T."/>
            <person name="Hasebe M."/>
            <person name="Bowman J.L."/>
            <person name="Gribskov M."/>
            <person name="dePamphilis C."/>
            <person name="Albert V.A."/>
            <person name="Aono N."/>
            <person name="Aoyama T."/>
            <person name="Ambrose B.A."/>
            <person name="Ashton N.W."/>
            <person name="Axtell M.J."/>
            <person name="Barker E."/>
            <person name="Barker M.S."/>
            <person name="Bennetzen J.L."/>
            <person name="Bonawitz N.D."/>
            <person name="Chapple C."/>
            <person name="Cheng C."/>
            <person name="Correa L.G."/>
            <person name="Dacre M."/>
            <person name="DeBarry J."/>
            <person name="Dreyer I."/>
            <person name="Elias M."/>
            <person name="Engstrom E.M."/>
            <person name="Estelle M."/>
            <person name="Feng L."/>
            <person name="Finet C."/>
            <person name="Floyd S.K."/>
            <person name="Frommer W.B."/>
            <person name="Fujita T."/>
            <person name="Gramzow L."/>
            <person name="Gutensohn M."/>
            <person name="Harholt J."/>
            <person name="Hattori M."/>
            <person name="Heyl A."/>
            <person name="Hirai T."/>
            <person name="Hiwatashi Y."/>
            <person name="Ishikawa M."/>
            <person name="Iwata M."/>
            <person name="Karol K.G."/>
            <person name="Koehler B."/>
            <person name="Kolukisaoglu U."/>
            <person name="Kubo M."/>
            <person name="Kurata T."/>
            <person name="Lalonde S."/>
            <person name="Li K."/>
            <person name="Li Y."/>
            <person name="Litt A."/>
            <person name="Lyons E."/>
            <person name="Manning G."/>
            <person name="Maruyama T."/>
            <person name="Michael T.P."/>
            <person name="Mikami K."/>
            <person name="Miyazaki S."/>
            <person name="Morinaga S."/>
            <person name="Murata T."/>
            <person name="Mueller-Roeber B."/>
            <person name="Nelson D.R."/>
            <person name="Obara M."/>
            <person name="Oguri Y."/>
            <person name="Olmstead R.G."/>
            <person name="Onodera N."/>
            <person name="Petersen B.L."/>
            <person name="Pils B."/>
            <person name="Prigge M."/>
            <person name="Rensing S.A."/>
            <person name="Riano-Pachon D.M."/>
            <person name="Roberts A.W."/>
            <person name="Sato Y."/>
            <person name="Scheller H.V."/>
            <person name="Schulz B."/>
            <person name="Schulz C."/>
            <person name="Shakirov E.V."/>
            <person name="Shibagaki N."/>
            <person name="Shinohara N."/>
            <person name="Shippen D.E."/>
            <person name="Soerensen I."/>
            <person name="Sotooka R."/>
            <person name="Sugimoto N."/>
            <person name="Sugita M."/>
            <person name="Sumikawa N."/>
            <person name="Tanurdzic M."/>
            <person name="Theissen G."/>
            <person name="Ulvskov P."/>
            <person name="Wakazuki S."/>
            <person name="Weng J.K."/>
            <person name="Willats W.W."/>
            <person name="Wipf D."/>
            <person name="Wolf P.G."/>
            <person name="Yang L."/>
            <person name="Zimmer A.D."/>
            <person name="Zhu Q."/>
            <person name="Mitros T."/>
            <person name="Hellsten U."/>
            <person name="Loque D."/>
            <person name="Otillar R."/>
            <person name="Salamov A."/>
            <person name="Schmutz J."/>
            <person name="Shapiro H."/>
            <person name="Lindquist E."/>
            <person name="Lucas S."/>
            <person name="Rokhsar D."/>
            <person name="Grigoriev I.V."/>
        </authorList>
    </citation>
    <scope>NUCLEOTIDE SEQUENCE [LARGE SCALE GENOMIC DNA]</scope>
</reference>
<comment type="catalytic activity">
    <reaction evidence="18">
        <text>L-seryl-[protein] + ATP = O-phospho-L-seryl-[protein] + ADP + H(+)</text>
        <dbReference type="Rhea" id="RHEA:17989"/>
        <dbReference type="Rhea" id="RHEA-COMP:9863"/>
        <dbReference type="Rhea" id="RHEA-COMP:11604"/>
        <dbReference type="ChEBI" id="CHEBI:15378"/>
        <dbReference type="ChEBI" id="CHEBI:29999"/>
        <dbReference type="ChEBI" id="CHEBI:30616"/>
        <dbReference type="ChEBI" id="CHEBI:83421"/>
        <dbReference type="ChEBI" id="CHEBI:456216"/>
        <dbReference type="EC" id="2.7.11.1"/>
    </reaction>
</comment>
<dbReference type="AlphaFoldDB" id="D8RWH0"/>
<comment type="subcellular location">
    <subcellularLocation>
        <location evidence="1">Membrane</location>
        <topology evidence="1">Single-pass type I membrane protein</topology>
    </subcellularLocation>
</comment>
<evidence type="ECO:0000256" key="4">
    <source>
        <dbReference type="ARBA" id="ARBA00022553"/>
    </source>
</evidence>
<dbReference type="PROSITE" id="PS00108">
    <property type="entry name" value="PROTEIN_KINASE_ST"/>
    <property type="match status" value="1"/>
</dbReference>
<comment type="catalytic activity">
    <reaction evidence="17">
        <text>L-threonyl-[protein] + ATP = O-phospho-L-threonyl-[protein] + ADP + H(+)</text>
        <dbReference type="Rhea" id="RHEA:46608"/>
        <dbReference type="Rhea" id="RHEA-COMP:11060"/>
        <dbReference type="Rhea" id="RHEA-COMP:11605"/>
        <dbReference type="ChEBI" id="CHEBI:15378"/>
        <dbReference type="ChEBI" id="CHEBI:30013"/>
        <dbReference type="ChEBI" id="CHEBI:30616"/>
        <dbReference type="ChEBI" id="CHEBI:61977"/>
        <dbReference type="ChEBI" id="CHEBI:456216"/>
        <dbReference type="EC" id="2.7.11.1"/>
    </reaction>
</comment>
<dbReference type="Gene3D" id="1.10.510.10">
    <property type="entry name" value="Transferase(Phosphotransferase) domain 1"/>
    <property type="match status" value="1"/>
</dbReference>
<dbReference type="EC" id="2.7.11.1" evidence="2"/>
<feature type="domain" description="Protein kinase" evidence="21">
    <location>
        <begin position="28"/>
        <end position="315"/>
    </location>
</feature>
<dbReference type="InParanoid" id="D8RWH0"/>
<evidence type="ECO:0000256" key="14">
    <source>
        <dbReference type="ARBA" id="ARBA00023157"/>
    </source>
</evidence>
<dbReference type="EMBL" id="GL377592">
    <property type="protein sequence ID" value="EFJ23548.1"/>
    <property type="molecule type" value="Genomic_DNA"/>
</dbReference>
<dbReference type="OrthoDB" id="4062651at2759"/>
<dbReference type="InterPro" id="IPR008271">
    <property type="entry name" value="Ser/Thr_kinase_AS"/>
</dbReference>
<dbReference type="PANTHER" id="PTHR47974">
    <property type="entry name" value="OS07G0415500 PROTEIN"/>
    <property type="match status" value="1"/>
</dbReference>
<evidence type="ECO:0000256" key="10">
    <source>
        <dbReference type="ARBA" id="ARBA00022777"/>
    </source>
</evidence>
<evidence type="ECO:0000256" key="3">
    <source>
        <dbReference type="ARBA" id="ARBA00022527"/>
    </source>
</evidence>
<dbReference type="CDD" id="cd14066">
    <property type="entry name" value="STKc_IRAK"/>
    <property type="match status" value="1"/>
</dbReference>
<evidence type="ECO:0000256" key="9">
    <source>
        <dbReference type="ARBA" id="ARBA00022741"/>
    </source>
</evidence>
<dbReference type="KEGG" id="smo:SELMODRAFT_103068"/>
<dbReference type="FunFam" id="3.30.200.20:FF:000178">
    <property type="entry name" value="serine/threonine-protein kinase PBS1-like"/>
    <property type="match status" value="1"/>
</dbReference>
<evidence type="ECO:0000256" key="6">
    <source>
        <dbReference type="ARBA" id="ARBA00022692"/>
    </source>
</evidence>
<dbReference type="GO" id="GO:0016020">
    <property type="term" value="C:membrane"/>
    <property type="evidence" value="ECO:0007669"/>
    <property type="project" value="UniProtKB-SubCell"/>
</dbReference>
<evidence type="ECO:0000256" key="20">
    <source>
        <dbReference type="RuleBase" id="RU000304"/>
    </source>
</evidence>
<keyword evidence="10" id="KW-0418">Kinase</keyword>
<dbReference type="Gene3D" id="3.30.200.20">
    <property type="entry name" value="Phosphorylase Kinase, domain 1"/>
    <property type="match status" value="1"/>
</dbReference>
<evidence type="ECO:0000256" key="1">
    <source>
        <dbReference type="ARBA" id="ARBA00004479"/>
    </source>
</evidence>
<evidence type="ECO:0000256" key="2">
    <source>
        <dbReference type="ARBA" id="ARBA00012513"/>
    </source>
</evidence>
<dbReference type="FunFam" id="1.10.510.10:FF:000248">
    <property type="entry name" value="S-receptor-like kinase 5"/>
    <property type="match status" value="1"/>
</dbReference>
<keyword evidence="5" id="KW-0808">Transferase</keyword>
<dbReference type="InterPro" id="IPR011009">
    <property type="entry name" value="Kinase-like_dom_sf"/>
</dbReference>
<feature type="binding site" evidence="19">
    <location>
        <position position="56"/>
    </location>
    <ligand>
        <name>ATP</name>
        <dbReference type="ChEBI" id="CHEBI:30616"/>
    </ligand>
</feature>
<keyword evidence="23" id="KW-1185">Reference proteome</keyword>
<keyword evidence="8" id="KW-0430">Lectin</keyword>
<keyword evidence="9 19" id="KW-0547">Nucleotide-binding</keyword>
<gene>
    <name evidence="22" type="ORF">SELMODRAFT_103068</name>
</gene>
<keyword evidence="6" id="KW-0812">Transmembrane</keyword>
<evidence type="ECO:0000256" key="11">
    <source>
        <dbReference type="ARBA" id="ARBA00022840"/>
    </source>
</evidence>
<evidence type="ECO:0000313" key="23">
    <source>
        <dbReference type="Proteomes" id="UP000001514"/>
    </source>
</evidence>
<dbReference type="HOGENOM" id="CLU_000288_21_4_1"/>
<dbReference type="Gramene" id="EFJ23548">
    <property type="protein sequence ID" value="EFJ23548"/>
    <property type="gene ID" value="SELMODRAFT_103068"/>
</dbReference>
<keyword evidence="4" id="KW-0597">Phosphoprotein</keyword>
<keyword evidence="7" id="KW-0732">Signal</keyword>
<dbReference type="InterPro" id="IPR017441">
    <property type="entry name" value="Protein_kinase_ATP_BS"/>
</dbReference>
<evidence type="ECO:0000256" key="8">
    <source>
        <dbReference type="ARBA" id="ARBA00022734"/>
    </source>
</evidence>
<dbReference type="PANTHER" id="PTHR47974:SF9">
    <property type="entry name" value="RECEPTOR-LIKE SERINE_THREONINE-PROTEIN KINASE"/>
    <property type="match status" value="1"/>
</dbReference>
<dbReference type="Proteomes" id="UP000001514">
    <property type="component" value="Unassembled WGS sequence"/>
</dbReference>
<keyword evidence="15" id="KW-0675">Receptor</keyword>
<dbReference type="eggNOG" id="ENOG502QUXB">
    <property type="taxonomic scope" value="Eukaryota"/>
</dbReference>
<evidence type="ECO:0000256" key="15">
    <source>
        <dbReference type="ARBA" id="ARBA00023170"/>
    </source>
</evidence>
<dbReference type="GO" id="GO:0005524">
    <property type="term" value="F:ATP binding"/>
    <property type="evidence" value="ECO:0007669"/>
    <property type="project" value="UniProtKB-UniRule"/>
</dbReference>
<organism evidence="23">
    <name type="scientific">Selaginella moellendorffii</name>
    <name type="common">Spikemoss</name>
    <dbReference type="NCBI Taxonomy" id="88036"/>
    <lineage>
        <taxon>Eukaryota</taxon>
        <taxon>Viridiplantae</taxon>
        <taxon>Streptophyta</taxon>
        <taxon>Embryophyta</taxon>
        <taxon>Tracheophyta</taxon>
        <taxon>Lycopodiopsida</taxon>
        <taxon>Selaginellales</taxon>
        <taxon>Selaginellaceae</taxon>
        <taxon>Selaginella</taxon>
    </lineage>
</organism>
<dbReference type="PROSITE" id="PS00107">
    <property type="entry name" value="PROTEIN_KINASE_ATP"/>
    <property type="match status" value="1"/>
</dbReference>
<evidence type="ECO:0000259" key="21">
    <source>
        <dbReference type="PROSITE" id="PS50011"/>
    </source>
</evidence>
<evidence type="ECO:0000256" key="5">
    <source>
        <dbReference type="ARBA" id="ARBA00022679"/>
    </source>
</evidence>
<keyword evidence="13" id="KW-0472">Membrane</keyword>
<sequence length="344" mass="37679">MTVKSLLNSMPGATPHRFSYKTLKVATRGFTQKLGSGGFGSVYAGVLANGTRLAVKALETGGGHGGHKQFVAEVVSLGSISHVNIVRLCGYCVHGSSRLLVYEHVANGSLDQWLFDSGKRSLSWESRWKIALGTARGLAYLHEECRDPIMHLDIKPQNILLDEDFTAKVSDFGMSKLLTSKDITQVVTGVRGTPGYLAPEWLLNSIATKKCDVYSCGMVLLELISGRRNIQPGKLASSGNALDWFFPMWAVNEFKAGRLLDIVDEKVRCVEILPLVETLFKVALWCIQDSPSARPSISRVLQMLDGTCDVPEPPLDFQFYYQQQRAASGNVSVIAPVSLSIEAR</sequence>
<dbReference type="PROSITE" id="PS50011">
    <property type="entry name" value="PROTEIN_KINASE_DOM"/>
    <property type="match status" value="1"/>
</dbReference>
<keyword evidence="3 20" id="KW-0723">Serine/threonine-protein kinase</keyword>
<evidence type="ECO:0000256" key="16">
    <source>
        <dbReference type="ARBA" id="ARBA00023180"/>
    </source>
</evidence>
<keyword evidence="12" id="KW-1133">Transmembrane helix</keyword>
<dbReference type="SUPFAM" id="SSF56112">
    <property type="entry name" value="Protein kinase-like (PK-like)"/>
    <property type="match status" value="1"/>
</dbReference>
<dbReference type="Pfam" id="PF00069">
    <property type="entry name" value="Pkinase"/>
    <property type="match status" value="1"/>
</dbReference>
<evidence type="ECO:0000313" key="22">
    <source>
        <dbReference type="EMBL" id="EFJ23548.1"/>
    </source>
</evidence>
<accession>D8RWH0</accession>
<keyword evidence="16" id="KW-0325">Glycoprotein</keyword>
<evidence type="ECO:0000256" key="17">
    <source>
        <dbReference type="ARBA" id="ARBA00047899"/>
    </source>
</evidence>
<dbReference type="SMART" id="SM00220">
    <property type="entry name" value="S_TKc"/>
    <property type="match status" value="1"/>
</dbReference>
<proteinExistence type="inferred from homology"/>
<dbReference type="InterPro" id="IPR000719">
    <property type="entry name" value="Prot_kinase_dom"/>
</dbReference>